<dbReference type="Pfam" id="PF18276">
    <property type="entry name" value="TcA_TcB_BD"/>
    <property type="match status" value="1"/>
</dbReference>
<dbReference type="InterPro" id="IPR040840">
    <property type="entry name" value="TcA_TcB_BD"/>
</dbReference>
<evidence type="ECO:0000313" key="7">
    <source>
        <dbReference type="Proteomes" id="UP001217485"/>
    </source>
</evidence>
<dbReference type="InterPro" id="IPR046839">
    <property type="entry name" value="ABC_toxin_N"/>
</dbReference>
<dbReference type="Pfam" id="PF20220">
    <property type="entry name" value="ABC_toxin_N"/>
    <property type="match status" value="1"/>
</dbReference>
<evidence type="ECO:0000256" key="1">
    <source>
        <dbReference type="SAM" id="Coils"/>
    </source>
</evidence>
<sequence length="2971" mass="325355">MKKYKLSGRVVRAKTERGVGSVRVEAWDSAEVTTDLVAVAVTNQTGDFEISLDQAAVDRHFQGRKPLIALRVFSPGAEEYVTRYTQWKVSPTPATVRIEVDLALTSTRRAPAQSVVRGIVRNEQGATVANATVRAYDVRLTSEIEIGSSATDSTGHYKISYSPLLASGKQQPDLRVIVYNGSNQELGRSALIVRAPSTAVVDLVTSQNQEDRGPSELQQLKSRTAAHTQGVVLGTLQAEQVEFVAMGTEVDRGKVEALVAADSLLTSVGVGGSADSFYPFVRMGLPATRRGLLSYPKPALRRALDEAKEAKIVGGEVSDSFVDLLTQAAVDLAMGAPPAGATCSLGQLVELVLSEEGYAEQFLAEYLAFDGTPEAFWAHLASLPEYQSEGSLNIPRLQLVLQLGALTRYHFPLVEELWERWQDAQFAELKDLAAYSEADWIAVLTIQRNGSPINYPADTPGATVAERRATYAKVLRRALEEAFPSKAVASAIAAVGGSELPTFFNNNPSFKLGEARIGHFIASNPGAVAGLSNPMVAVRDLKVVERLHNLTPRYEEAKVLLDAGFKSAREISIRGKPRVGAELGAALGGVEIANDIYEKAVAVSDVALALSLKFGTAFNQGSAYALPNPARRASQPAPDLATYEALFGSSDACACAHCASVYGPAAYLVDMLRFLDRYSSTITKSGSTKWTAKELLLGSAPGSTPARAGRRPDIGRIDLTCQNADTPLPYVDLVNEILVHAFVSESQAPLAFPEHIATAGTAEELAAMPNPPSGEEDWHETAYERLAETDFPFSLPYHHRHHEARVYLEHLGVPLHAFLSELRAKWSSPEAMYPEDAAAHRLGLSGRELDLIRGTWITGVTLASAWGVSVIPGGLFNVPVFLKRSGLSYDELRDMLETSVLHRFGSPAIQPANSCKIDEQSIGGLSDAAASLDILHRFLRLRLRLGWSIRELDQVLATCAPSGTDVVNGRALRVIAVIQALRADWGISLPIAALASWFGPLDTQRRDAGETPSFYEQLFQNKAVTNPVDAALALPGVASLPTATLFESHTPAILAGLRISREELSLLTASSGLGLPALVPADTSDLAPVTLAKLHRYVTFARAARLSLPDFHALYNLTTYKPLEADNPEHTLRFLDTVDRVRRSGLSPADLEVIFRARPSRRARIAATDEAINSVLDQMFGALLALRGKNGAPDSEAEAALIEDTLGAALKLDARSTHLLIADILTTGESDDVPLGSAFSLPTSPPPSLDDPSRAAQRAAYRHLARAAAVVQQLGARADEIERMFAGASPALDLDGLPRAEIDGAGGSPLFADWEKLVDFVELRSHLVGPNPSLASLFEAEPAKLAAATGWPVEDVTALLFTRGYEALDPSNAAELVSVLGLVRRAIVVLKRLGVSAQQAFDWEISMHSVDAGPAQSIVRAAKAKYSDAEWARVAPPLRDVLRERLRSTLVAYLVAKRGYEDSDDLFANLLVDVETSPAVITSRLKQAIGSVQTFVQRALMNLESGELKLPEEAAREWAWRKSYRVWEASRKVLLQTELYLDPSLRDDKSPFFKALEAELRQQDITDDTAERAFERYLDRLDEVANLEIASAFHQEEDGDDTHLPIDVLHVVGRTAAQPYKYFYRTRVDGLSWTPWEPIDLDIEGDRVLLAVVDRRPHLFWPIIEERAEPEQPMPSDTREAGKTAVTSHYIRLAWSQRRNGAWGARRMSGGSEVTLESESNTDFVSLLVERDDEQAPPGIAAMYSNTSLGTRLGHFVQSACGALEGTNFGYEIRNYNLFDPAIPYRTVWRGQHVVSRDATELVVPIKINGFAKTIPLLGSVTPFRALIPREIGSGHFKDTAAAGVSFFFKDAKSTFFADLVLTEYTEWDKATQVQPGMTAYGDIGLKFGAFAMRAGPAADEWAHRAPEETRIAHVYEDAKRYRFMSFYHPYACLFRKELQRSGVDGLLKWSLHPTEPLQRSSSDHFEETYDPDPEYVLTPYPKEEVDFSFQGAYSIYNWELFFHAPFLIALRLMQSGRHAEAQRWLHFIFDPTTGDPAPAPERFWNVRPFRENKDLASIEDELRELPASKQGAMAKLMRALLTNQGDASEKLDLAAQIEAWRKDPFNPHLVARMRPIAYQKAVVSKYIENLIAWGDQLFRRETIESLNEATQLYILAGNILGRRPVRVERKDAVTPRNYWQLEALGLGDLSDPVIGSRSRVEAESLATLIKPPHPTIHERAPDLGELYFCVPRDEALSGLWDTVADRLFKIRHSMNIEGMVRTLPLFEPPIDPMLLVQARALGVDLATVLGEASSPRLPYRFQVVLAKAAELCGAVSGLGAALLAAMEKKDGEAIARLRSGHEVELLAAVREIKAQQVKETQATVASLERSLETARLRRDHYAGLPRISAAEQGALAMSITGLELGLAAQVIAAVAPGVEATPPTTFGGAGTMGSPVALTTIGGQASGASIEAAAQALSMAAGALREGASIASTIAGYERRAEEWALQERLAAKEMQGLEKQIVAAKIRAAVAEVELRNHDRQTEQAREVLEFLRDRKRTTEELYDWMVAELSTVHYQTYTLAFDMARRAERALRFELGTADSTPAMVRFGAWDSLKQGLLAGERLQHDLRRLEAAFLEQTPREAELVKNVSLVEVAPEQLMRLRETGTCDVVLTQEVFDLDYPGHYFRRIKSVAVTIPTVTGPYAGVSCTLTLSNTRVRPPPQPPVTAQTYADTEDFRTDLVPLTGVIATSGGVNDAGLFEPNLRDERYLPFEGAGVLGTYKIELPAANNRFDIAAVSDVILHIRYTARSNGALAAAAKTYYHDHPPVRRRLFSLRSELPAEWARFMAAPSDDAVAQQLSIPLTPEMFPYAPATQKVALKSYTLYARWNGKTHYWNLNQGRLLVTMARPGAAAQESSTLNQFPLDSTGGCNTGASDKKDLPPNEQDLGTWTLSASRGAVGVIASDLRTNSRLNDTLQDIYLLCEYGFESA</sequence>
<proteinExistence type="predicted"/>
<protein>
    <submittedName>
        <fullName evidence="6">Neuraminidase-like domain-containing protein</fullName>
    </submittedName>
</protein>
<dbReference type="EMBL" id="JAQNDK010000001">
    <property type="protein sequence ID" value="MDC0678641.1"/>
    <property type="molecule type" value="Genomic_DNA"/>
</dbReference>
<feature type="region of interest" description="Disordered" evidence="2">
    <location>
        <begin position="2904"/>
        <end position="2928"/>
    </location>
</feature>
<feature type="compositionally biased region" description="Polar residues" evidence="2">
    <location>
        <begin position="2904"/>
        <end position="2915"/>
    </location>
</feature>
<dbReference type="Proteomes" id="UP001217485">
    <property type="component" value="Unassembled WGS sequence"/>
</dbReference>
<dbReference type="InterPro" id="IPR041079">
    <property type="entry name" value="Neuraminidase-like"/>
</dbReference>
<evidence type="ECO:0000259" key="3">
    <source>
        <dbReference type="Pfam" id="PF18276"/>
    </source>
</evidence>
<comment type="caution">
    <text evidence="6">The sequence shown here is derived from an EMBL/GenBank/DDBJ whole genome shotgun (WGS) entry which is preliminary data.</text>
</comment>
<evidence type="ECO:0000313" key="6">
    <source>
        <dbReference type="EMBL" id="MDC0678641.1"/>
    </source>
</evidence>
<dbReference type="RefSeq" id="WP_272095478.1">
    <property type="nucleotide sequence ID" value="NZ_JAQNDK010000001.1"/>
</dbReference>
<keyword evidence="1" id="KW-0175">Coiled coil</keyword>
<feature type="domain" description="Tc toxin complex TcA C-terminal TcB-binding" evidence="3">
    <location>
        <begin position="2501"/>
        <end position="2789"/>
    </location>
</feature>
<evidence type="ECO:0000259" key="5">
    <source>
        <dbReference type="Pfam" id="PF20220"/>
    </source>
</evidence>
<organism evidence="6 7">
    <name type="scientific">Sorangium atrum</name>
    <dbReference type="NCBI Taxonomy" id="2995308"/>
    <lineage>
        <taxon>Bacteria</taxon>
        <taxon>Pseudomonadati</taxon>
        <taxon>Myxococcota</taxon>
        <taxon>Polyangia</taxon>
        <taxon>Polyangiales</taxon>
        <taxon>Polyangiaceae</taxon>
        <taxon>Sorangium</taxon>
    </lineage>
</organism>
<evidence type="ECO:0000259" key="4">
    <source>
        <dbReference type="Pfam" id="PF18413"/>
    </source>
</evidence>
<reference evidence="6 7" key="1">
    <citation type="submission" date="2023-01" db="EMBL/GenBank/DDBJ databases">
        <title>Minimal conservation of predation-associated metabolite biosynthetic gene clusters underscores biosynthetic potential of Myxococcota including descriptions for ten novel species: Archangium lansinium sp. nov., Myxococcus landrumus sp. nov., Nannocystis bai.</title>
        <authorList>
            <person name="Ahearne A."/>
            <person name="Stevens C."/>
            <person name="Dowd S."/>
        </authorList>
    </citation>
    <scope>NUCLEOTIDE SEQUENCE [LARGE SCALE GENOMIC DNA]</scope>
    <source>
        <strain evidence="6 7">WIWO2</strain>
    </source>
</reference>
<feature type="domain" description="Neuraminidase-like" evidence="4">
    <location>
        <begin position="1587"/>
        <end position="1721"/>
    </location>
</feature>
<name>A0ABT5BWX4_9BACT</name>
<feature type="coiled-coil region" evidence="1">
    <location>
        <begin position="2496"/>
        <end position="2537"/>
    </location>
</feature>
<feature type="domain" description="ABC toxin N-terminal" evidence="5">
    <location>
        <begin position="1440"/>
        <end position="1557"/>
    </location>
</feature>
<dbReference type="Pfam" id="PF18413">
    <property type="entry name" value="Neuraminidase"/>
    <property type="match status" value="1"/>
</dbReference>
<evidence type="ECO:0000256" key="2">
    <source>
        <dbReference type="SAM" id="MobiDB-lite"/>
    </source>
</evidence>
<accession>A0ABT5BWX4</accession>
<keyword evidence="7" id="KW-1185">Reference proteome</keyword>
<gene>
    <name evidence="6" type="ORF">POL72_12930</name>
</gene>